<dbReference type="Proteomes" id="UP000078316">
    <property type="component" value="Unassembled WGS sequence"/>
</dbReference>
<protein>
    <submittedName>
        <fullName evidence="6">LysR family transcriptional regulator</fullName>
    </submittedName>
</protein>
<reference evidence="6 7" key="1">
    <citation type="submission" date="2016-04" db="EMBL/GenBank/DDBJ databases">
        <authorList>
            <person name="Evans L.H."/>
            <person name="Alamgir A."/>
            <person name="Owens N."/>
            <person name="Weber N.D."/>
            <person name="Virtaneva K."/>
            <person name="Barbian K."/>
            <person name="Babar A."/>
            <person name="Rosenke K."/>
        </authorList>
    </citation>
    <scope>NUCLEOTIDE SEQUENCE [LARGE SCALE GENOMIC DNA]</scope>
    <source>
        <strain evidence="6 7">PMB02</strain>
    </source>
</reference>
<evidence type="ECO:0000256" key="3">
    <source>
        <dbReference type="ARBA" id="ARBA00023125"/>
    </source>
</evidence>
<dbReference type="InterPro" id="IPR005119">
    <property type="entry name" value="LysR_subst-bd"/>
</dbReference>
<dbReference type="Gene3D" id="1.10.10.10">
    <property type="entry name" value="Winged helix-like DNA-binding domain superfamily/Winged helix DNA-binding domain"/>
    <property type="match status" value="1"/>
</dbReference>
<dbReference type="AlphaFoldDB" id="A0A179SBW6"/>
<dbReference type="InterPro" id="IPR036388">
    <property type="entry name" value="WH-like_DNA-bd_sf"/>
</dbReference>
<evidence type="ECO:0000256" key="1">
    <source>
        <dbReference type="ARBA" id="ARBA00009437"/>
    </source>
</evidence>
<feature type="domain" description="HTH lysR-type" evidence="5">
    <location>
        <begin position="2"/>
        <end position="59"/>
    </location>
</feature>
<comment type="similarity">
    <text evidence="1">Belongs to the LysR transcriptional regulatory family.</text>
</comment>
<evidence type="ECO:0000256" key="2">
    <source>
        <dbReference type="ARBA" id="ARBA00023015"/>
    </source>
</evidence>
<dbReference type="Pfam" id="PF03466">
    <property type="entry name" value="LysR_substrate"/>
    <property type="match status" value="1"/>
</dbReference>
<evidence type="ECO:0000259" key="5">
    <source>
        <dbReference type="PROSITE" id="PS50931"/>
    </source>
</evidence>
<name>A0A179SBW6_9HYPH</name>
<keyword evidence="2" id="KW-0805">Transcription regulation</keyword>
<evidence type="ECO:0000313" key="7">
    <source>
        <dbReference type="Proteomes" id="UP000078316"/>
    </source>
</evidence>
<dbReference type="GO" id="GO:0003700">
    <property type="term" value="F:DNA-binding transcription factor activity"/>
    <property type="evidence" value="ECO:0007669"/>
    <property type="project" value="InterPro"/>
</dbReference>
<dbReference type="GO" id="GO:0010628">
    <property type="term" value="P:positive regulation of gene expression"/>
    <property type="evidence" value="ECO:0007669"/>
    <property type="project" value="TreeGrafter"/>
</dbReference>
<dbReference type="CDD" id="cd08415">
    <property type="entry name" value="PBP2_LysR_opines_like"/>
    <property type="match status" value="1"/>
</dbReference>
<dbReference type="EMBL" id="LWHQ01000017">
    <property type="protein sequence ID" value="OAS25298.1"/>
    <property type="molecule type" value="Genomic_DNA"/>
</dbReference>
<dbReference type="InterPro" id="IPR037424">
    <property type="entry name" value="NocR_PBP2"/>
</dbReference>
<dbReference type="SUPFAM" id="SSF53850">
    <property type="entry name" value="Periplasmic binding protein-like II"/>
    <property type="match status" value="1"/>
</dbReference>
<dbReference type="Gene3D" id="3.40.190.290">
    <property type="match status" value="1"/>
</dbReference>
<dbReference type="STRING" id="427683.A5481_10315"/>
<dbReference type="InterPro" id="IPR036390">
    <property type="entry name" value="WH_DNA-bd_sf"/>
</dbReference>
<dbReference type="SUPFAM" id="SSF46785">
    <property type="entry name" value="Winged helix' DNA-binding domain"/>
    <property type="match status" value="1"/>
</dbReference>
<evidence type="ECO:0000313" key="6">
    <source>
        <dbReference type="EMBL" id="OAS25298.1"/>
    </source>
</evidence>
<evidence type="ECO:0000256" key="4">
    <source>
        <dbReference type="ARBA" id="ARBA00023163"/>
    </source>
</evidence>
<dbReference type="GO" id="GO:0043565">
    <property type="term" value="F:sequence-specific DNA binding"/>
    <property type="evidence" value="ECO:0007669"/>
    <property type="project" value="TreeGrafter"/>
</dbReference>
<gene>
    <name evidence="6" type="ORF">A5481_10315</name>
</gene>
<sequence>MLTLRQIEVARAVMVTGTIAGAARLLNVSAPGISRLMKYTETSLGFRLFDRRGGRLVPSEQARHVFAQINAVFDKVEDLRFVLERTQGGAGQDLLIGSVPSISHVMVPRAIERVRAAYPHLVIDINILKLEEAIDYLLLGKGEVVAMSYRLDHPALTFEPLARGGLFCIVPLDHPLAARSSIAAAEIVRHPLIGIDPNDPYGRIMSDIFRKRGLSYGITIRARFGSTVCSLVRAGLGIAVIDQFTIAYDAFPGIRVLPIEEAPVFETWIARKAGTALSMFAGSFVTFLREEMARPGQVRPEP</sequence>
<dbReference type="PANTHER" id="PTHR30427">
    <property type="entry name" value="TRANSCRIPTIONAL ACTIVATOR PROTEIN LYSR"/>
    <property type="match status" value="1"/>
</dbReference>
<dbReference type="OrthoDB" id="8479870at2"/>
<dbReference type="InterPro" id="IPR000847">
    <property type="entry name" value="LysR_HTH_N"/>
</dbReference>
<comment type="caution">
    <text evidence="6">The sequence shown here is derived from an EMBL/GenBank/DDBJ whole genome shotgun (WGS) entry which is preliminary data.</text>
</comment>
<keyword evidence="3" id="KW-0238">DNA-binding</keyword>
<dbReference type="Pfam" id="PF00126">
    <property type="entry name" value="HTH_1"/>
    <property type="match status" value="1"/>
</dbReference>
<dbReference type="RefSeq" id="WP_048432696.1">
    <property type="nucleotide sequence ID" value="NZ_LWHQ01000017.1"/>
</dbReference>
<dbReference type="PANTHER" id="PTHR30427:SF1">
    <property type="entry name" value="TRANSCRIPTIONAL ACTIVATOR PROTEIN LYSR"/>
    <property type="match status" value="1"/>
</dbReference>
<organism evidence="6 7">
    <name type="scientific">Methylobacterium platani</name>
    <dbReference type="NCBI Taxonomy" id="427683"/>
    <lineage>
        <taxon>Bacteria</taxon>
        <taxon>Pseudomonadati</taxon>
        <taxon>Pseudomonadota</taxon>
        <taxon>Alphaproteobacteria</taxon>
        <taxon>Hyphomicrobiales</taxon>
        <taxon>Methylobacteriaceae</taxon>
        <taxon>Methylobacterium</taxon>
    </lineage>
</organism>
<accession>A0A179SBW6</accession>
<keyword evidence="4" id="KW-0804">Transcription</keyword>
<dbReference type="PROSITE" id="PS50931">
    <property type="entry name" value="HTH_LYSR"/>
    <property type="match status" value="1"/>
</dbReference>
<proteinExistence type="inferred from homology"/>